<organism evidence="4 5">
    <name type="scientific">Thalassovita mediterranea</name>
    <dbReference type="NCBI Taxonomy" id="340021"/>
    <lineage>
        <taxon>Bacteria</taxon>
        <taxon>Pseudomonadati</taxon>
        <taxon>Pseudomonadota</taxon>
        <taxon>Alphaproteobacteria</taxon>
        <taxon>Rhodobacterales</taxon>
        <taxon>Roseobacteraceae</taxon>
        <taxon>Thalassovita</taxon>
    </lineage>
</organism>
<dbReference type="Proteomes" id="UP000051681">
    <property type="component" value="Unassembled WGS sequence"/>
</dbReference>
<dbReference type="SUPFAM" id="SSF53756">
    <property type="entry name" value="UDP-Glycosyltransferase/glycogen phosphorylase"/>
    <property type="match status" value="1"/>
</dbReference>
<gene>
    <name evidence="4" type="primary">pimB_2</name>
    <name evidence="4" type="ORF">TM5383_01684</name>
</gene>
<feature type="domain" description="Glycosyl transferase family 1" evidence="3">
    <location>
        <begin position="241"/>
        <end position="375"/>
    </location>
</feature>
<dbReference type="Gene3D" id="3.40.50.2000">
    <property type="entry name" value="Glycogen Phosphorylase B"/>
    <property type="match status" value="2"/>
</dbReference>
<sequence>MLVIAEAANPEWVSVPLVGWSLANALRNECDVHIVTQVRNREAFLRAGLVEGQDFTAIDTESVARVVYRMGEALRMGQGKGWTLVTALSSRLAYPVFERKVWQQFGSAIRTGAYDIVHRVTPLTPTANSSLAPKCHSVGVPFVMGPLNGGVPWPQGFDQERRAEREWLSYVRGAYKLSTARRRMLEAATAIIAGSRFTASDMPKQHRDKITLVPENGIDPDRFDLSATLPARGASRPLRGCFVGRLVPYKGPDMLIEAAAPFLLDGSLTLDIIGDGPMLAGLKAQAEDLGVADTITFHGWVAHEDVQSILGRADMLTFPSVREFGGGVVLEAMALGVVPVICDYAGPAELVDETTGIKVAMGSRGDVVAGFRAALASVLAAPQQLAPMAQAARTKVQTHYTWAAKARQIKDIYHWVLNREGAIPRPAPLETALWHPQET</sequence>
<dbReference type="PANTHER" id="PTHR12526:SF510">
    <property type="entry name" value="D-INOSITOL 3-PHOSPHATE GLYCOSYLTRANSFERASE"/>
    <property type="match status" value="1"/>
</dbReference>
<keyword evidence="5" id="KW-1185">Reference proteome</keyword>
<evidence type="ECO:0000256" key="1">
    <source>
        <dbReference type="ARBA" id="ARBA00022676"/>
    </source>
</evidence>
<dbReference type="EMBL" id="CYSF01000007">
    <property type="protein sequence ID" value="CUH84474.1"/>
    <property type="molecule type" value="Genomic_DNA"/>
</dbReference>
<dbReference type="PANTHER" id="PTHR12526">
    <property type="entry name" value="GLYCOSYLTRANSFERASE"/>
    <property type="match status" value="1"/>
</dbReference>
<evidence type="ECO:0000313" key="4">
    <source>
        <dbReference type="EMBL" id="CUH84474.1"/>
    </source>
</evidence>
<dbReference type="CDD" id="cd03801">
    <property type="entry name" value="GT4_PimA-like"/>
    <property type="match status" value="1"/>
</dbReference>
<dbReference type="GO" id="GO:0016757">
    <property type="term" value="F:glycosyltransferase activity"/>
    <property type="evidence" value="ECO:0007669"/>
    <property type="project" value="UniProtKB-KW"/>
</dbReference>
<accession>A0A0P1H3V2</accession>
<evidence type="ECO:0000313" key="5">
    <source>
        <dbReference type="Proteomes" id="UP000051681"/>
    </source>
</evidence>
<evidence type="ECO:0000256" key="2">
    <source>
        <dbReference type="ARBA" id="ARBA00022679"/>
    </source>
</evidence>
<protein>
    <submittedName>
        <fullName evidence="4">GDP-mannose-dependent alpha-(1-6)-phosphatidylinositol monomannoside mannosyltransferase</fullName>
        <ecNumber evidence="4">2.4.1.57</ecNumber>
    </submittedName>
</protein>
<dbReference type="EC" id="2.4.1.57" evidence="4"/>
<reference evidence="4 5" key="1">
    <citation type="submission" date="2015-09" db="EMBL/GenBank/DDBJ databases">
        <authorList>
            <consortium name="Swine Surveillance"/>
        </authorList>
    </citation>
    <scope>NUCLEOTIDE SEQUENCE [LARGE SCALE GENOMIC DNA]</scope>
    <source>
        <strain evidence="4 5">CECT 8383</strain>
    </source>
</reference>
<dbReference type="STRING" id="340021.TM5383_01684"/>
<proteinExistence type="predicted"/>
<dbReference type="InterPro" id="IPR001296">
    <property type="entry name" value="Glyco_trans_1"/>
</dbReference>
<dbReference type="AlphaFoldDB" id="A0A0P1H3V2"/>
<evidence type="ECO:0000259" key="3">
    <source>
        <dbReference type="Pfam" id="PF00534"/>
    </source>
</evidence>
<keyword evidence="1 4" id="KW-0328">Glycosyltransferase</keyword>
<dbReference type="Pfam" id="PF00534">
    <property type="entry name" value="Glycos_transf_1"/>
    <property type="match status" value="1"/>
</dbReference>
<keyword evidence="2 4" id="KW-0808">Transferase</keyword>
<name>A0A0P1H3V2_9RHOB</name>